<dbReference type="PROSITE" id="PS00284">
    <property type="entry name" value="SERPIN"/>
    <property type="match status" value="1"/>
</dbReference>
<dbReference type="Pfam" id="PF00079">
    <property type="entry name" value="Serpin"/>
    <property type="match status" value="1"/>
</dbReference>
<evidence type="ECO:0000313" key="5">
    <source>
        <dbReference type="Proteomes" id="UP000218418"/>
    </source>
</evidence>
<protein>
    <submittedName>
        <fullName evidence="4">Serpin family proteinase inhibitor I4</fullName>
    </submittedName>
</protein>
<dbReference type="CDD" id="cd19588">
    <property type="entry name" value="serpin_miropin-like"/>
    <property type="match status" value="1"/>
</dbReference>
<reference evidence="4 5" key="1">
    <citation type="submission" date="2017-06" db="EMBL/GenBank/DDBJ databases">
        <title>Genome sequencing of cyanobaciteial culture collection at National Institute for Environmental Studies (NIES).</title>
        <authorList>
            <person name="Hirose Y."/>
            <person name="Shimura Y."/>
            <person name="Fujisawa T."/>
            <person name="Nakamura Y."/>
            <person name="Kawachi M."/>
        </authorList>
    </citation>
    <scope>NUCLEOTIDE SEQUENCE [LARGE SCALE GENOMIC DNA]</scope>
    <source>
        <strain evidence="4 5">NIES-267</strain>
    </source>
</reference>
<evidence type="ECO:0000313" key="4">
    <source>
        <dbReference type="EMBL" id="BAY86499.1"/>
    </source>
</evidence>
<evidence type="ECO:0000259" key="3">
    <source>
        <dbReference type="SMART" id="SM00093"/>
    </source>
</evidence>
<keyword evidence="2" id="KW-1133">Transmembrane helix</keyword>
<keyword evidence="2" id="KW-0812">Transmembrane</keyword>
<dbReference type="InterPro" id="IPR042178">
    <property type="entry name" value="Serpin_sf_1"/>
</dbReference>
<dbReference type="InterPro" id="IPR000215">
    <property type="entry name" value="Serpin_fam"/>
</dbReference>
<feature type="transmembrane region" description="Helical" evidence="2">
    <location>
        <begin position="21"/>
        <end position="39"/>
    </location>
</feature>
<accession>A0A1Z4LZ25</accession>
<dbReference type="Proteomes" id="UP000218418">
    <property type="component" value="Chromosome"/>
</dbReference>
<dbReference type="PANTHER" id="PTHR11461">
    <property type="entry name" value="SERINE PROTEASE INHIBITOR, SERPIN"/>
    <property type="match status" value="1"/>
</dbReference>
<dbReference type="OrthoDB" id="9764871at2"/>
<dbReference type="InterPro" id="IPR023795">
    <property type="entry name" value="Serpin_CS"/>
</dbReference>
<dbReference type="GO" id="GO:0004867">
    <property type="term" value="F:serine-type endopeptidase inhibitor activity"/>
    <property type="evidence" value="ECO:0007669"/>
    <property type="project" value="InterPro"/>
</dbReference>
<dbReference type="InterPro" id="IPR042185">
    <property type="entry name" value="Serpin_sf_2"/>
</dbReference>
<evidence type="ECO:0000256" key="2">
    <source>
        <dbReference type="SAM" id="Phobius"/>
    </source>
</evidence>
<dbReference type="InterPro" id="IPR036186">
    <property type="entry name" value="Serpin_sf"/>
</dbReference>
<sequence>MNKNFSNARQNFLQRRYAVSLGRRYVLAAASVMLMGVIGCSQVNSSNNSALAESQAPKSELPVADKSASIDTKLVSANTKFGFNLFSQLLVKDNNKNIFVSPSSIALALAMTYNGADGSTKEVMAKALELQGLNLQQVNSNYAELKKSLENPDPKVNLNIANSLWADQNVNLKSDFIQNNQEFYQAKVANLDFADSDTPNKINSWVKENTQGKIEKIVDKIDPNQVLFLLNAIYFKGSWKQEFDQEKTAQLPFYLLSGEEKQHPMMSQSGDYKYYESEKFQAVSLPYGENGRVSFYVFLPKQDSDLNSFYDSLNAANWEKWMSQFALRNGSLRLPRFKMDYEATLNDALSALGMEEAFTNNANFSEMGNNLKISQVKHKTFVEVNEEGTEAAATTSVGIALTSAQIPSQKPFRMIVDRPFFCAIRDNQTGTVLFMGSIVEPLT</sequence>
<comment type="similarity">
    <text evidence="1">Belongs to the serpin family.</text>
</comment>
<dbReference type="SUPFAM" id="SSF56574">
    <property type="entry name" value="Serpins"/>
    <property type="match status" value="1"/>
</dbReference>
<dbReference type="Gene3D" id="3.30.497.10">
    <property type="entry name" value="Antithrombin, subunit I, domain 2"/>
    <property type="match status" value="1"/>
</dbReference>
<organism evidence="4 5">
    <name type="scientific">Calothrix parasitica NIES-267</name>
    <dbReference type="NCBI Taxonomy" id="1973488"/>
    <lineage>
        <taxon>Bacteria</taxon>
        <taxon>Bacillati</taxon>
        <taxon>Cyanobacteriota</taxon>
        <taxon>Cyanophyceae</taxon>
        <taxon>Nostocales</taxon>
        <taxon>Calotrichaceae</taxon>
        <taxon>Calothrix</taxon>
    </lineage>
</organism>
<dbReference type="GO" id="GO:0005615">
    <property type="term" value="C:extracellular space"/>
    <property type="evidence" value="ECO:0007669"/>
    <property type="project" value="InterPro"/>
</dbReference>
<gene>
    <name evidence="4" type="ORF">NIES267_60080</name>
</gene>
<proteinExistence type="inferred from homology"/>
<keyword evidence="5" id="KW-1185">Reference proteome</keyword>
<dbReference type="PANTHER" id="PTHR11461:SF211">
    <property type="entry name" value="GH10112P-RELATED"/>
    <property type="match status" value="1"/>
</dbReference>
<evidence type="ECO:0000256" key="1">
    <source>
        <dbReference type="RuleBase" id="RU000411"/>
    </source>
</evidence>
<dbReference type="FunFam" id="3.30.497.10:FF:000001">
    <property type="entry name" value="Serine protease inhibitor"/>
    <property type="match status" value="1"/>
</dbReference>
<dbReference type="AlphaFoldDB" id="A0A1Z4LZ25"/>
<dbReference type="SMART" id="SM00093">
    <property type="entry name" value="SERPIN"/>
    <property type="match status" value="1"/>
</dbReference>
<name>A0A1Z4LZ25_9CYAN</name>
<dbReference type="InterPro" id="IPR023796">
    <property type="entry name" value="Serpin_dom"/>
</dbReference>
<feature type="domain" description="Serpin" evidence="3">
    <location>
        <begin position="83"/>
        <end position="441"/>
    </location>
</feature>
<dbReference type="EMBL" id="AP018227">
    <property type="protein sequence ID" value="BAY86499.1"/>
    <property type="molecule type" value="Genomic_DNA"/>
</dbReference>
<keyword evidence="2" id="KW-0472">Membrane</keyword>
<dbReference type="Gene3D" id="2.30.39.10">
    <property type="entry name" value="Alpha-1-antitrypsin, domain 1"/>
    <property type="match status" value="1"/>
</dbReference>